<evidence type="ECO:0000313" key="2">
    <source>
        <dbReference type="EMBL" id="GBN80310.1"/>
    </source>
</evidence>
<gene>
    <name evidence="2" type="ORF">AVEN_188645_1</name>
</gene>
<protein>
    <submittedName>
        <fullName evidence="2">Uncharacterized protein</fullName>
    </submittedName>
</protein>
<dbReference type="EMBL" id="BGPR01018849">
    <property type="protein sequence ID" value="GBN80310.1"/>
    <property type="molecule type" value="Genomic_DNA"/>
</dbReference>
<keyword evidence="3" id="KW-1185">Reference proteome</keyword>
<feature type="region of interest" description="Disordered" evidence="1">
    <location>
        <begin position="140"/>
        <end position="162"/>
    </location>
</feature>
<dbReference type="AlphaFoldDB" id="A0A4Y2RZA8"/>
<accession>A0A4Y2RZA8</accession>
<name>A0A4Y2RZA8_ARAVE</name>
<evidence type="ECO:0000256" key="1">
    <source>
        <dbReference type="SAM" id="MobiDB-lite"/>
    </source>
</evidence>
<proteinExistence type="predicted"/>
<organism evidence="2 3">
    <name type="scientific">Araneus ventricosus</name>
    <name type="common">Orbweaver spider</name>
    <name type="synonym">Epeira ventricosa</name>
    <dbReference type="NCBI Taxonomy" id="182803"/>
    <lineage>
        <taxon>Eukaryota</taxon>
        <taxon>Metazoa</taxon>
        <taxon>Ecdysozoa</taxon>
        <taxon>Arthropoda</taxon>
        <taxon>Chelicerata</taxon>
        <taxon>Arachnida</taxon>
        <taxon>Araneae</taxon>
        <taxon>Araneomorphae</taxon>
        <taxon>Entelegynae</taxon>
        <taxon>Araneoidea</taxon>
        <taxon>Araneidae</taxon>
        <taxon>Araneus</taxon>
    </lineage>
</organism>
<evidence type="ECO:0000313" key="3">
    <source>
        <dbReference type="Proteomes" id="UP000499080"/>
    </source>
</evidence>
<sequence length="162" mass="19416">MKVLPIFTVTAERRFHVQKVRPISPVTKAERVYSHTKFDRLSLTSGRRFHTEVRQTVTVTEPESRFCRRESSGIDCRWTLETQESSTTVTVRKGNERFHREKFTDCLVTVTSGRRFFQKKADHYHLYCRRKRFHTRKFDPTHQTGRAERRFHTKKTKSDCHL</sequence>
<dbReference type="Proteomes" id="UP000499080">
    <property type="component" value="Unassembled WGS sequence"/>
</dbReference>
<reference evidence="2 3" key="1">
    <citation type="journal article" date="2019" name="Sci. Rep.">
        <title>Orb-weaving spider Araneus ventricosus genome elucidates the spidroin gene catalogue.</title>
        <authorList>
            <person name="Kono N."/>
            <person name="Nakamura H."/>
            <person name="Ohtoshi R."/>
            <person name="Moran D.A.P."/>
            <person name="Shinohara A."/>
            <person name="Yoshida Y."/>
            <person name="Fujiwara M."/>
            <person name="Mori M."/>
            <person name="Tomita M."/>
            <person name="Arakawa K."/>
        </authorList>
    </citation>
    <scope>NUCLEOTIDE SEQUENCE [LARGE SCALE GENOMIC DNA]</scope>
</reference>
<comment type="caution">
    <text evidence="2">The sequence shown here is derived from an EMBL/GenBank/DDBJ whole genome shotgun (WGS) entry which is preliminary data.</text>
</comment>